<reference evidence="2" key="1">
    <citation type="submission" date="2020-08" db="EMBL/GenBank/DDBJ databases">
        <title>Multicomponent nature underlies the extraordinary mechanical properties of spider dragline silk.</title>
        <authorList>
            <person name="Kono N."/>
            <person name="Nakamura H."/>
            <person name="Mori M."/>
            <person name="Yoshida Y."/>
            <person name="Ohtoshi R."/>
            <person name="Malay A.D."/>
            <person name="Moran D.A.P."/>
            <person name="Tomita M."/>
            <person name="Numata K."/>
            <person name="Arakawa K."/>
        </authorList>
    </citation>
    <scope>NUCLEOTIDE SEQUENCE</scope>
</reference>
<dbReference type="Proteomes" id="UP000886998">
    <property type="component" value="Unassembled WGS sequence"/>
</dbReference>
<dbReference type="EMBL" id="BMAV01015688">
    <property type="protein sequence ID" value="GFY65781.1"/>
    <property type="molecule type" value="Genomic_DNA"/>
</dbReference>
<name>A0A8X7CGI9_9ARAC</name>
<accession>A0A8X7CGI9</accession>
<sequence length="97" mass="10874">MSRRRTYPLGRGEDSCFSDNALQNRIPGDDASHSNIARTFEELTVFSSQNRYFNPASEGPWYGLAGPRSRVTCFVVTPHLRILGGFTACRFSSPTRN</sequence>
<evidence type="ECO:0000313" key="2">
    <source>
        <dbReference type="EMBL" id="GFY65781.1"/>
    </source>
</evidence>
<gene>
    <name evidence="1" type="ORF">TNIN_253871</name>
    <name evidence="2" type="ORF">TNIN_253881</name>
</gene>
<evidence type="ECO:0000313" key="1">
    <source>
        <dbReference type="EMBL" id="GFY65780.1"/>
    </source>
</evidence>
<organism evidence="2 3">
    <name type="scientific">Trichonephila inaurata madagascariensis</name>
    <dbReference type="NCBI Taxonomy" id="2747483"/>
    <lineage>
        <taxon>Eukaryota</taxon>
        <taxon>Metazoa</taxon>
        <taxon>Ecdysozoa</taxon>
        <taxon>Arthropoda</taxon>
        <taxon>Chelicerata</taxon>
        <taxon>Arachnida</taxon>
        <taxon>Araneae</taxon>
        <taxon>Araneomorphae</taxon>
        <taxon>Entelegynae</taxon>
        <taxon>Araneoidea</taxon>
        <taxon>Nephilidae</taxon>
        <taxon>Trichonephila</taxon>
        <taxon>Trichonephila inaurata</taxon>
    </lineage>
</organism>
<protein>
    <submittedName>
        <fullName evidence="2">Uncharacterized protein</fullName>
    </submittedName>
</protein>
<keyword evidence="3" id="KW-1185">Reference proteome</keyword>
<comment type="caution">
    <text evidence="2">The sequence shown here is derived from an EMBL/GenBank/DDBJ whole genome shotgun (WGS) entry which is preliminary data.</text>
</comment>
<dbReference type="AlphaFoldDB" id="A0A8X7CGI9"/>
<evidence type="ECO:0000313" key="3">
    <source>
        <dbReference type="Proteomes" id="UP000886998"/>
    </source>
</evidence>
<proteinExistence type="predicted"/>
<dbReference type="EMBL" id="BMAV01015688">
    <property type="protein sequence ID" value="GFY65780.1"/>
    <property type="molecule type" value="Genomic_DNA"/>
</dbReference>